<dbReference type="PROSITE" id="PS51257">
    <property type="entry name" value="PROKAR_LIPOPROTEIN"/>
    <property type="match status" value="1"/>
</dbReference>
<protein>
    <submittedName>
        <fullName evidence="1">MoxR-like ATPase</fullName>
    </submittedName>
</protein>
<dbReference type="STRING" id="1121420.SAMN02746098_03161"/>
<evidence type="ECO:0000313" key="2">
    <source>
        <dbReference type="Proteomes" id="UP000183954"/>
    </source>
</evidence>
<dbReference type="AlphaFoldDB" id="A0A1M5ZCL5"/>
<gene>
    <name evidence="1" type="ORF">SAMN02746098_03161</name>
</gene>
<reference evidence="2" key="1">
    <citation type="submission" date="2016-11" db="EMBL/GenBank/DDBJ databases">
        <authorList>
            <person name="Varghese N."/>
            <person name="Submissions S."/>
        </authorList>
    </citation>
    <scope>NUCLEOTIDE SEQUENCE [LARGE SCALE GENOMIC DNA]</scope>
    <source>
        <strain evidence="2">DSM 15449</strain>
    </source>
</reference>
<organism evidence="1 2">
    <name type="scientific">Desulfosporosinus lacus DSM 15449</name>
    <dbReference type="NCBI Taxonomy" id="1121420"/>
    <lineage>
        <taxon>Bacteria</taxon>
        <taxon>Bacillati</taxon>
        <taxon>Bacillota</taxon>
        <taxon>Clostridia</taxon>
        <taxon>Eubacteriales</taxon>
        <taxon>Desulfitobacteriaceae</taxon>
        <taxon>Desulfosporosinus</taxon>
    </lineage>
</organism>
<evidence type="ECO:0000313" key="1">
    <source>
        <dbReference type="EMBL" id="SHI21938.1"/>
    </source>
</evidence>
<name>A0A1M5ZCL5_9FIRM</name>
<dbReference type="RefSeq" id="WP_159436944.1">
    <property type="nucleotide sequence ID" value="NZ_FQXJ01000011.1"/>
</dbReference>
<proteinExistence type="predicted"/>
<dbReference type="Proteomes" id="UP000183954">
    <property type="component" value="Unassembled WGS sequence"/>
</dbReference>
<accession>A0A1M5ZCL5</accession>
<keyword evidence="2" id="KW-1185">Reference proteome</keyword>
<dbReference type="EMBL" id="FQXJ01000011">
    <property type="protein sequence ID" value="SHI21938.1"/>
    <property type="molecule type" value="Genomic_DNA"/>
</dbReference>
<dbReference type="OrthoDB" id="9808397at2"/>
<sequence length="55" mass="6043">MRNTSDALDRIVDNIEKVIIGKRETVGFVVISLACNGHVLIEDVPGYLASMINEL</sequence>